<feature type="transmembrane region" description="Helical" evidence="7">
    <location>
        <begin position="115"/>
        <end position="134"/>
    </location>
</feature>
<keyword evidence="10" id="KW-1185">Reference proteome</keyword>
<keyword evidence="6 7" id="KW-0472">Membrane</keyword>
<dbReference type="GO" id="GO:0055085">
    <property type="term" value="P:transmembrane transport"/>
    <property type="evidence" value="ECO:0007669"/>
    <property type="project" value="InterPro"/>
</dbReference>
<reference evidence="9" key="1">
    <citation type="submission" date="2020-08" db="EMBL/GenBank/DDBJ databases">
        <title>Genome public.</title>
        <authorList>
            <person name="Liu C."/>
            <person name="Sun Q."/>
        </authorList>
    </citation>
    <scope>NUCLEOTIDE SEQUENCE</scope>
    <source>
        <strain evidence="9">NSJ-15</strain>
    </source>
</reference>
<feature type="transmembrane region" description="Helical" evidence="7">
    <location>
        <begin position="12"/>
        <end position="35"/>
    </location>
</feature>
<evidence type="ECO:0000256" key="1">
    <source>
        <dbReference type="ARBA" id="ARBA00004651"/>
    </source>
</evidence>
<dbReference type="PANTHER" id="PTHR43744:SF9">
    <property type="entry name" value="POLYGALACTURONAN_RHAMNOGALACTURONAN TRANSPORT SYSTEM PERMEASE PROTEIN YTCP"/>
    <property type="match status" value="1"/>
</dbReference>
<dbReference type="CDD" id="cd06261">
    <property type="entry name" value="TM_PBP2"/>
    <property type="match status" value="1"/>
</dbReference>
<evidence type="ECO:0000313" key="10">
    <source>
        <dbReference type="Proteomes" id="UP000632659"/>
    </source>
</evidence>
<feature type="transmembrane region" description="Helical" evidence="7">
    <location>
        <begin position="146"/>
        <end position="167"/>
    </location>
</feature>
<dbReference type="Pfam" id="PF00528">
    <property type="entry name" value="BPD_transp_1"/>
    <property type="match status" value="1"/>
</dbReference>
<dbReference type="Gene3D" id="1.10.3720.10">
    <property type="entry name" value="MetI-like"/>
    <property type="match status" value="1"/>
</dbReference>
<organism evidence="9 10">
    <name type="scientific">Massiliimalia timonensis</name>
    <dbReference type="NCBI Taxonomy" id="1987501"/>
    <lineage>
        <taxon>Bacteria</taxon>
        <taxon>Bacillati</taxon>
        <taxon>Bacillota</taxon>
        <taxon>Clostridia</taxon>
        <taxon>Eubacteriales</taxon>
        <taxon>Oscillospiraceae</taxon>
        <taxon>Massiliimalia</taxon>
    </lineage>
</organism>
<keyword evidence="5 7" id="KW-1133">Transmembrane helix</keyword>
<feature type="transmembrane region" description="Helical" evidence="7">
    <location>
        <begin position="78"/>
        <end position="103"/>
    </location>
</feature>
<feature type="transmembrane region" description="Helical" evidence="7">
    <location>
        <begin position="265"/>
        <end position="282"/>
    </location>
</feature>
<evidence type="ECO:0000313" key="9">
    <source>
        <dbReference type="EMBL" id="MBC8609612.1"/>
    </source>
</evidence>
<evidence type="ECO:0000256" key="4">
    <source>
        <dbReference type="ARBA" id="ARBA00022692"/>
    </source>
</evidence>
<comment type="similarity">
    <text evidence="7">Belongs to the binding-protein-dependent transport system permease family.</text>
</comment>
<dbReference type="PANTHER" id="PTHR43744">
    <property type="entry name" value="ABC TRANSPORTER PERMEASE PROTEIN MG189-RELATED-RELATED"/>
    <property type="match status" value="1"/>
</dbReference>
<dbReference type="RefSeq" id="WP_154824770.1">
    <property type="nucleotide sequence ID" value="NZ_JACRTL010000001.1"/>
</dbReference>
<accession>A0A8J6TY95</accession>
<evidence type="ECO:0000256" key="6">
    <source>
        <dbReference type="ARBA" id="ARBA00023136"/>
    </source>
</evidence>
<gene>
    <name evidence="9" type="ORF">H8702_00570</name>
</gene>
<comment type="caution">
    <text evidence="9">The sequence shown here is derived from an EMBL/GenBank/DDBJ whole genome shotgun (WGS) entry which is preliminary data.</text>
</comment>
<evidence type="ECO:0000256" key="3">
    <source>
        <dbReference type="ARBA" id="ARBA00022475"/>
    </source>
</evidence>
<dbReference type="PROSITE" id="PS50928">
    <property type="entry name" value="ABC_TM1"/>
    <property type="match status" value="1"/>
</dbReference>
<dbReference type="InterPro" id="IPR035906">
    <property type="entry name" value="MetI-like_sf"/>
</dbReference>
<protein>
    <submittedName>
        <fullName evidence="9">Carbohydrate ABC transporter permease</fullName>
    </submittedName>
</protein>
<dbReference type="SUPFAM" id="SSF161098">
    <property type="entry name" value="MetI-like"/>
    <property type="match status" value="1"/>
</dbReference>
<evidence type="ECO:0000256" key="5">
    <source>
        <dbReference type="ARBA" id="ARBA00022989"/>
    </source>
</evidence>
<keyword evidence="3" id="KW-1003">Cell membrane</keyword>
<dbReference type="AlphaFoldDB" id="A0A8J6TY95"/>
<dbReference type="GO" id="GO:0005886">
    <property type="term" value="C:plasma membrane"/>
    <property type="evidence" value="ECO:0007669"/>
    <property type="project" value="UniProtKB-SubCell"/>
</dbReference>
<proteinExistence type="inferred from homology"/>
<name>A0A8J6TY95_9FIRM</name>
<evidence type="ECO:0000256" key="7">
    <source>
        <dbReference type="RuleBase" id="RU363032"/>
    </source>
</evidence>
<feature type="transmembrane region" description="Helical" evidence="7">
    <location>
        <begin position="188"/>
        <end position="213"/>
    </location>
</feature>
<sequence>MSSKLKKGTTGYRVFTVFNYIIVLLLALVCLLPMLNVLAISFSGNLAVSRGEVSFWPKEFTTVAYEYLLADEAFWRSMLISIIRVILGVGISMFLIILTAYPLSMSSQKFPKRRIYAWYFVFTMLFGGGLIPTFLTVRYTGLMDTIWALVIPGALSAYNLILMLNFFRQLPEGVSEAAYIDGAGHWKILWMIIVPMSKPALATIALFVAVAHWNEWFNAMIFMKHVDHYPLQTYLQSMIISSNFQVTNLADLQTLSRLSNRTVNSAQIFVGMLPILCVYPFLQKYFTKGIVLGSVKG</sequence>
<dbReference type="InterPro" id="IPR000515">
    <property type="entry name" value="MetI-like"/>
</dbReference>
<evidence type="ECO:0000256" key="2">
    <source>
        <dbReference type="ARBA" id="ARBA00022448"/>
    </source>
</evidence>
<dbReference type="Proteomes" id="UP000632659">
    <property type="component" value="Unassembled WGS sequence"/>
</dbReference>
<dbReference type="EMBL" id="JACRTL010000001">
    <property type="protein sequence ID" value="MBC8609612.1"/>
    <property type="molecule type" value="Genomic_DNA"/>
</dbReference>
<keyword evidence="4 7" id="KW-0812">Transmembrane</keyword>
<keyword evidence="2 7" id="KW-0813">Transport</keyword>
<comment type="subcellular location">
    <subcellularLocation>
        <location evidence="1 7">Cell membrane</location>
        <topology evidence="1 7">Multi-pass membrane protein</topology>
    </subcellularLocation>
</comment>
<feature type="domain" description="ABC transmembrane type-1" evidence="8">
    <location>
        <begin position="74"/>
        <end position="282"/>
    </location>
</feature>
<evidence type="ECO:0000259" key="8">
    <source>
        <dbReference type="PROSITE" id="PS50928"/>
    </source>
</evidence>